<dbReference type="Gene3D" id="2.60.120.200">
    <property type="match status" value="1"/>
</dbReference>
<evidence type="ECO:0000256" key="2">
    <source>
        <dbReference type="ARBA" id="ARBA00023295"/>
    </source>
</evidence>
<feature type="domain" description="LysM" evidence="5">
    <location>
        <begin position="326"/>
        <end position="372"/>
    </location>
</feature>
<dbReference type="Gene3D" id="3.10.350.10">
    <property type="entry name" value="LysM domain"/>
    <property type="match status" value="1"/>
</dbReference>
<evidence type="ECO:0000256" key="3">
    <source>
        <dbReference type="SAM" id="SignalP"/>
    </source>
</evidence>
<evidence type="ECO:0000313" key="6">
    <source>
        <dbReference type="EMBL" id="KAK3209143.1"/>
    </source>
</evidence>
<evidence type="ECO:0008006" key="8">
    <source>
        <dbReference type="Google" id="ProtNLM"/>
    </source>
</evidence>
<dbReference type="AlphaFoldDB" id="A0AAN6LYJ7"/>
<evidence type="ECO:0000259" key="4">
    <source>
        <dbReference type="PROSITE" id="PS51762"/>
    </source>
</evidence>
<comment type="caution">
    <text evidence="6">The sequence shown here is derived from an EMBL/GenBank/DDBJ whole genome shotgun (WGS) entry which is preliminary data.</text>
</comment>
<gene>
    <name evidence="6" type="ORF">GRF29_69g924474</name>
</gene>
<dbReference type="InterPro" id="IPR013320">
    <property type="entry name" value="ConA-like_dom_sf"/>
</dbReference>
<dbReference type="PANTHER" id="PTHR31062">
    <property type="entry name" value="XYLOGLUCAN ENDOTRANSGLUCOSYLASE/HYDROLASE PROTEIN 8-RELATED"/>
    <property type="match status" value="1"/>
</dbReference>
<organism evidence="6 7">
    <name type="scientific">Pseudopithomyces chartarum</name>
    <dbReference type="NCBI Taxonomy" id="1892770"/>
    <lineage>
        <taxon>Eukaryota</taxon>
        <taxon>Fungi</taxon>
        <taxon>Dikarya</taxon>
        <taxon>Ascomycota</taxon>
        <taxon>Pezizomycotina</taxon>
        <taxon>Dothideomycetes</taxon>
        <taxon>Pleosporomycetidae</taxon>
        <taxon>Pleosporales</taxon>
        <taxon>Massarineae</taxon>
        <taxon>Didymosphaeriaceae</taxon>
        <taxon>Pseudopithomyces</taxon>
    </lineage>
</organism>
<dbReference type="GO" id="GO:0005975">
    <property type="term" value="P:carbohydrate metabolic process"/>
    <property type="evidence" value="ECO:0007669"/>
    <property type="project" value="InterPro"/>
</dbReference>
<keyword evidence="2" id="KW-0326">Glycosidase</keyword>
<dbReference type="CDD" id="cd00118">
    <property type="entry name" value="LysM"/>
    <property type="match status" value="1"/>
</dbReference>
<keyword evidence="7" id="KW-1185">Reference proteome</keyword>
<feature type="chain" id="PRO_5042971647" description="Concanavalin A-like lectin/glucanase" evidence="3">
    <location>
        <begin position="22"/>
        <end position="523"/>
    </location>
</feature>
<feature type="signal peptide" evidence="3">
    <location>
        <begin position="1"/>
        <end position="21"/>
    </location>
</feature>
<dbReference type="SUPFAM" id="SSF54106">
    <property type="entry name" value="LysM domain"/>
    <property type="match status" value="1"/>
</dbReference>
<feature type="domain" description="GH16" evidence="4">
    <location>
        <begin position="28"/>
        <end position="247"/>
    </location>
</feature>
<evidence type="ECO:0000256" key="1">
    <source>
        <dbReference type="ARBA" id="ARBA00022801"/>
    </source>
</evidence>
<dbReference type="GO" id="GO:0004553">
    <property type="term" value="F:hydrolase activity, hydrolyzing O-glycosyl compounds"/>
    <property type="evidence" value="ECO:0007669"/>
    <property type="project" value="InterPro"/>
</dbReference>
<accession>A0AAN6LYJ7</accession>
<dbReference type="InterPro" id="IPR000757">
    <property type="entry name" value="Beta-glucanase-like"/>
</dbReference>
<dbReference type="PROSITE" id="PS51762">
    <property type="entry name" value="GH16_2"/>
    <property type="match status" value="1"/>
</dbReference>
<sequence length="523" mass="59611">MRSWQLGSVYILALSISFATAQNCNPTTSGANVCTPNIGGPEQYFVDFTKQKGLPSDWTVSDYANFRFGAHGAEFTFSKRKDSAQIWTNFYIFFGKIDVVLQVSPGIAMISNVVLMSDDHDEIDWEWSGNNFGNANSQGQVQTNYFGKGVTGWYDRGTTVEIQQPQSRFYTYSIDWNSDRIIWSIDERPVRTFNSYEADHDAHQYPQTPSKLQLGIWCGGDQDSDPGVRAWAGGLTDLTKVPYTMYVQSVSIRNYNPAAAYNWTDKSGSHKSIQKLQYYKPPTKSSTGSPSVASSLNICQQLKHGKPSTTAAPTWTVEGTTSTCFTWHVVLPGESCSSLQNKYGISNVEFRSWNPDLDANCYNILTGIAYCVCGDASGNNFDHEFEQECANQPIQQLLILQVNLLVSVSCRISFNFVQRKDVDFFVFLKRVEFFSFCFKNCIETLTQHLIFLFCRIGDFFEFLNLDAFFKLGIICNFLVVKLDRDQEINKFHQQERHNDCEQEQHCPNIRDFCHHKQRLIYHI</sequence>
<proteinExistence type="predicted"/>
<dbReference type="InterPro" id="IPR018392">
    <property type="entry name" value="LysM"/>
</dbReference>
<dbReference type="InterPro" id="IPR036779">
    <property type="entry name" value="LysM_dom_sf"/>
</dbReference>
<keyword evidence="3" id="KW-0732">Signal</keyword>
<dbReference type="SUPFAM" id="SSF49899">
    <property type="entry name" value="Concanavalin A-like lectins/glucanases"/>
    <property type="match status" value="1"/>
</dbReference>
<dbReference type="InterPro" id="IPR044791">
    <property type="entry name" value="Beta-glucanase/XTH"/>
</dbReference>
<name>A0AAN6LYJ7_9PLEO</name>
<keyword evidence="1" id="KW-0378">Hydrolase</keyword>
<reference evidence="6 7" key="1">
    <citation type="submission" date="2021-02" db="EMBL/GenBank/DDBJ databases">
        <title>Genome assembly of Pseudopithomyces chartarum.</title>
        <authorList>
            <person name="Jauregui R."/>
            <person name="Singh J."/>
            <person name="Voisey C."/>
        </authorList>
    </citation>
    <scope>NUCLEOTIDE SEQUENCE [LARGE SCALE GENOMIC DNA]</scope>
    <source>
        <strain evidence="6 7">AGR01</strain>
    </source>
</reference>
<evidence type="ECO:0000259" key="5">
    <source>
        <dbReference type="PROSITE" id="PS51782"/>
    </source>
</evidence>
<dbReference type="Pfam" id="PF00722">
    <property type="entry name" value="Glyco_hydro_16"/>
    <property type="match status" value="1"/>
</dbReference>
<dbReference type="EMBL" id="WVTA01000006">
    <property type="protein sequence ID" value="KAK3209143.1"/>
    <property type="molecule type" value="Genomic_DNA"/>
</dbReference>
<dbReference type="Proteomes" id="UP001280581">
    <property type="component" value="Unassembled WGS sequence"/>
</dbReference>
<evidence type="ECO:0000313" key="7">
    <source>
        <dbReference type="Proteomes" id="UP001280581"/>
    </source>
</evidence>
<dbReference type="PROSITE" id="PS51782">
    <property type="entry name" value="LYSM"/>
    <property type="match status" value="1"/>
</dbReference>
<protein>
    <recommendedName>
        <fullName evidence="8">Concanavalin A-like lectin/glucanase</fullName>
    </recommendedName>
</protein>